<feature type="transmembrane region" description="Helical" evidence="8">
    <location>
        <begin position="181"/>
        <end position="199"/>
    </location>
</feature>
<evidence type="ECO:0000256" key="3">
    <source>
        <dbReference type="ARBA" id="ARBA00022448"/>
    </source>
</evidence>
<dbReference type="OrthoDB" id="9809646at2"/>
<name>A0A4R6DI01_9MICO</name>
<evidence type="ECO:0000256" key="5">
    <source>
        <dbReference type="ARBA" id="ARBA00022989"/>
    </source>
</evidence>
<evidence type="ECO:0000256" key="6">
    <source>
        <dbReference type="ARBA" id="ARBA00023065"/>
    </source>
</evidence>
<evidence type="ECO:0000256" key="7">
    <source>
        <dbReference type="ARBA" id="ARBA00023136"/>
    </source>
</evidence>
<evidence type="ECO:0000313" key="11">
    <source>
        <dbReference type="EMBL" id="TDN44385.1"/>
    </source>
</evidence>
<sequence length="303" mass="31675">MTHDHAHGSTINRKRLAIAFAITSTVLVAEVIGAIWTGSLALLVDAGHMLTDAGGLGVALLATTLAMRPATSRRTWGYARAEVLAATAQAAVLLAVGLFVLVEGIQRLVTPPEIPSAGLLIFGVIGLAGNLVSILVLASGRGANLNLRAAFLEVVNDALGSVGVIIAAIVIAITGWGGADAIAAILIGVLILPRAFVLLRDAVNVLLETTPAGLDLDDVRAHLEALEHVEAVHDLHASQIASGLPILTAHVTITRDCFRDGHAPEILDQLQACVAEHFDVSVEHSTFQLEPATHREHEHTPHA</sequence>
<evidence type="ECO:0000259" key="10">
    <source>
        <dbReference type="Pfam" id="PF16916"/>
    </source>
</evidence>
<dbReference type="NCBIfam" id="TIGR01297">
    <property type="entry name" value="CDF"/>
    <property type="match status" value="1"/>
</dbReference>
<dbReference type="GO" id="GO:0005385">
    <property type="term" value="F:zinc ion transmembrane transporter activity"/>
    <property type="evidence" value="ECO:0007669"/>
    <property type="project" value="TreeGrafter"/>
</dbReference>
<evidence type="ECO:0000259" key="9">
    <source>
        <dbReference type="Pfam" id="PF01545"/>
    </source>
</evidence>
<evidence type="ECO:0000256" key="1">
    <source>
        <dbReference type="ARBA" id="ARBA00004141"/>
    </source>
</evidence>
<keyword evidence="4 8" id="KW-0812">Transmembrane</keyword>
<dbReference type="EMBL" id="SNVW01000005">
    <property type="protein sequence ID" value="TDN44385.1"/>
    <property type="molecule type" value="Genomic_DNA"/>
</dbReference>
<dbReference type="InterPro" id="IPR002524">
    <property type="entry name" value="Cation_efflux"/>
</dbReference>
<feature type="transmembrane region" description="Helical" evidence="8">
    <location>
        <begin position="150"/>
        <end position="175"/>
    </location>
</feature>
<keyword evidence="5 8" id="KW-1133">Transmembrane helix</keyword>
<dbReference type="SUPFAM" id="SSF160240">
    <property type="entry name" value="Cation efflux protein cytoplasmic domain-like"/>
    <property type="match status" value="1"/>
</dbReference>
<feature type="transmembrane region" description="Helical" evidence="8">
    <location>
        <begin position="114"/>
        <end position="138"/>
    </location>
</feature>
<evidence type="ECO:0000313" key="12">
    <source>
        <dbReference type="Proteomes" id="UP000295764"/>
    </source>
</evidence>
<feature type="domain" description="Cation efflux protein transmembrane" evidence="9">
    <location>
        <begin position="17"/>
        <end position="207"/>
    </location>
</feature>
<keyword evidence="7 8" id="KW-0472">Membrane</keyword>
<organism evidence="11 12">
    <name type="scientific">Curtobacterium flaccumfaciens</name>
    <dbReference type="NCBI Taxonomy" id="2035"/>
    <lineage>
        <taxon>Bacteria</taxon>
        <taxon>Bacillati</taxon>
        <taxon>Actinomycetota</taxon>
        <taxon>Actinomycetes</taxon>
        <taxon>Micrococcales</taxon>
        <taxon>Microbacteriaceae</taxon>
        <taxon>Curtobacterium</taxon>
    </lineage>
</organism>
<proteinExistence type="inferred from homology"/>
<evidence type="ECO:0000256" key="2">
    <source>
        <dbReference type="ARBA" id="ARBA00008873"/>
    </source>
</evidence>
<dbReference type="PANTHER" id="PTHR11562:SF17">
    <property type="entry name" value="RE54080P-RELATED"/>
    <property type="match status" value="1"/>
</dbReference>
<comment type="caution">
    <text evidence="11">The sequence shown here is derived from an EMBL/GenBank/DDBJ whole genome shotgun (WGS) entry which is preliminary data.</text>
</comment>
<dbReference type="PANTHER" id="PTHR11562">
    <property type="entry name" value="CATION EFFLUX PROTEIN/ ZINC TRANSPORTER"/>
    <property type="match status" value="1"/>
</dbReference>
<dbReference type="Gene3D" id="1.20.1510.10">
    <property type="entry name" value="Cation efflux protein transmembrane domain"/>
    <property type="match status" value="1"/>
</dbReference>
<dbReference type="InterPro" id="IPR058533">
    <property type="entry name" value="Cation_efflux_TM"/>
</dbReference>
<comment type="similarity">
    <text evidence="2">Belongs to the cation diffusion facilitator (CDF) transporter (TC 2.A.4) family. SLC30A subfamily.</text>
</comment>
<accession>A0A4R6DI01</accession>
<keyword evidence="3" id="KW-0813">Transport</keyword>
<dbReference type="SUPFAM" id="SSF161111">
    <property type="entry name" value="Cation efflux protein transmembrane domain-like"/>
    <property type="match status" value="1"/>
</dbReference>
<protein>
    <submittedName>
        <fullName evidence="11">Cobalt-zinc-cadmium efflux system protein</fullName>
    </submittedName>
</protein>
<dbReference type="Pfam" id="PF16916">
    <property type="entry name" value="ZT_dimer"/>
    <property type="match status" value="1"/>
</dbReference>
<dbReference type="Proteomes" id="UP000295764">
    <property type="component" value="Unassembled WGS sequence"/>
</dbReference>
<evidence type="ECO:0000256" key="4">
    <source>
        <dbReference type="ARBA" id="ARBA00022692"/>
    </source>
</evidence>
<dbReference type="RefSeq" id="WP_133519785.1">
    <property type="nucleotide sequence ID" value="NZ_SNVW01000005.1"/>
</dbReference>
<feature type="transmembrane region" description="Helical" evidence="8">
    <location>
        <begin position="53"/>
        <end position="71"/>
    </location>
</feature>
<dbReference type="InterPro" id="IPR050681">
    <property type="entry name" value="CDF/SLC30A"/>
</dbReference>
<reference evidence="11 12" key="1">
    <citation type="submission" date="2019-03" db="EMBL/GenBank/DDBJ databases">
        <title>Genomic analyses of the natural microbiome of Caenorhabditis elegans.</title>
        <authorList>
            <person name="Samuel B."/>
        </authorList>
    </citation>
    <scope>NUCLEOTIDE SEQUENCE [LARGE SCALE GENOMIC DNA]</scope>
    <source>
        <strain evidence="11 12">JUb65</strain>
    </source>
</reference>
<dbReference type="InterPro" id="IPR027469">
    <property type="entry name" value="Cation_efflux_TMD_sf"/>
</dbReference>
<feature type="transmembrane region" description="Helical" evidence="8">
    <location>
        <begin position="83"/>
        <end position="102"/>
    </location>
</feature>
<dbReference type="AlphaFoldDB" id="A0A4R6DI01"/>
<dbReference type="InterPro" id="IPR036837">
    <property type="entry name" value="Cation_efflux_CTD_sf"/>
</dbReference>
<evidence type="ECO:0000256" key="8">
    <source>
        <dbReference type="SAM" id="Phobius"/>
    </source>
</evidence>
<dbReference type="InterPro" id="IPR027470">
    <property type="entry name" value="Cation_efflux_CTD"/>
</dbReference>
<comment type="subcellular location">
    <subcellularLocation>
        <location evidence="1">Membrane</location>
        <topology evidence="1">Multi-pass membrane protein</topology>
    </subcellularLocation>
</comment>
<keyword evidence="6" id="KW-0406">Ion transport</keyword>
<feature type="domain" description="Cation efflux protein cytoplasmic" evidence="10">
    <location>
        <begin position="213"/>
        <end position="291"/>
    </location>
</feature>
<feature type="transmembrane region" description="Helical" evidence="8">
    <location>
        <begin position="16"/>
        <end position="41"/>
    </location>
</feature>
<gene>
    <name evidence="11" type="ORF">EDF64_105220</name>
</gene>
<dbReference type="Pfam" id="PF01545">
    <property type="entry name" value="Cation_efflux"/>
    <property type="match status" value="1"/>
</dbReference>
<dbReference type="GO" id="GO:0005886">
    <property type="term" value="C:plasma membrane"/>
    <property type="evidence" value="ECO:0007669"/>
    <property type="project" value="TreeGrafter"/>
</dbReference>